<feature type="domain" description="HECT" evidence="5">
    <location>
        <begin position="255"/>
        <end position="289"/>
    </location>
</feature>
<reference evidence="6 7" key="1">
    <citation type="submission" date="2018-10" db="EMBL/GenBank/DDBJ databases">
        <title>Genome assembly for a Yunnan-Guizhou Plateau 3E fish, Anabarilius grahami (Regan), and its evolutionary and genetic applications.</title>
        <authorList>
            <person name="Jiang W."/>
        </authorList>
    </citation>
    <scope>NUCLEOTIDE SEQUENCE [LARGE SCALE GENOMIC DNA]</scope>
    <source>
        <strain evidence="6">AG-KIZ</strain>
        <tissue evidence="6">Muscle</tissue>
    </source>
</reference>
<dbReference type="AlphaFoldDB" id="A0A3N0XEW1"/>
<dbReference type="OrthoDB" id="8957740at2759"/>
<dbReference type="PROSITE" id="PS50237">
    <property type="entry name" value="HECT"/>
    <property type="match status" value="1"/>
</dbReference>
<evidence type="ECO:0000256" key="2">
    <source>
        <dbReference type="ARBA" id="ARBA00022786"/>
    </source>
</evidence>
<name>A0A3N0XEW1_ANAGA</name>
<sequence length="506" mass="56663">MAPLPADEVQLLQAGLGKRNLTMPEDLTHSEVSSLFSDAYPKMKSASGGWLLYKATGGHGRRRLNLVPPESEGYCGSTIRSATGGGKTMLYIVPLQDEFDLSPLPSDAQEFSQMPKAECKKCSKSMPLQILALHIKECNTAEYETLSDSEPELTNLPPDSPDLPSDNEEKSEEAKCPVCQQSFPVKELELHASFCGDLDSPVGLLSPDIMEPQNEEMSCEEDVLRWLAAQVDTSKEFSICVSRVNLLERGMSLWKRQKLSSPIHTLKVTFMGEAGVDTGALRKEFLTEMISGIETCLFEGEDGQGKMPKYSLNDLDNGLFRAIAMHAAARRTLMLQQLREGLQLYRLVDIMEKNQQVCRGLFVFEGGNDQVDSHYIVSHLDPQMSESGTLKHIKEMQILNNFQDFLLELEDGDSVDEEALSVSKVMQWLSGQAHRHMLLSEKQAFKITVLFDHTCMERMPDHRICYPVVSACTQTITFPTAHLTSLNEFKENMKIAVQQGAYFYRV</sequence>
<dbReference type="Proteomes" id="UP000281406">
    <property type="component" value="Unassembled WGS sequence"/>
</dbReference>
<dbReference type="SUPFAM" id="SSF56204">
    <property type="entry name" value="Hect, E3 ligase catalytic domain"/>
    <property type="match status" value="1"/>
</dbReference>
<keyword evidence="1" id="KW-0808">Transferase</keyword>
<comment type="caution">
    <text evidence="3">Lacks conserved residue(s) required for the propagation of feature annotation.</text>
</comment>
<keyword evidence="7" id="KW-1185">Reference proteome</keyword>
<dbReference type="EMBL" id="RJVU01078462">
    <property type="protein sequence ID" value="ROI15860.1"/>
    <property type="molecule type" value="Genomic_DNA"/>
</dbReference>
<feature type="region of interest" description="Disordered" evidence="4">
    <location>
        <begin position="145"/>
        <end position="173"/>
    </location>
</feature>
<dbReference type="InterPro" id="IPR035983">
    <property type="entry name" value="Hect_E3_ubiquitin_ligase"/>
</dbReference>
<evidence type="ECO:0000259" key="5">
    <source>
        <dbReference type="PROSITE" id="PS50237"/>
    </source>
</evidence>
<keyword evidence="2 3" id="KW-0833">Ubl conjugation pathway</keyword>
<evidence type="ECO:0000256" key="1">
    <source>
        <dbReference type="ARBA" id="ARBA00022679"/>
    </source>
</evidence>
<evidence type="ECO:0000256" key="3">
    <source>
        <dbReference type="PROSITE-ProRule" id="PRU00104"/>
    </source>
</evidence>
<organism evidence="6 7">
    <name type="scientific">Anabarilius grahami</name>
    <name type="common">Kanglang fish</name>
    <name type="synonym">Barilius grahami</name>
    <dbReference type="NCBI Taxonomy" id="495550"/>
    <lineage>
        <taxon>Eukaryota</taxon>
        <taxon>Metazoa</taxon>
        <taxon>Chordata</taxon>
        <taxon>Craniata</taxon>
        <taxon>Vertebrata</taxon>
        <taxon>Euteleostomi</taxon>
        <taxon>Actinopterygii</taxon>
        <taxon>Neopterygii</taxon>
        <taxon>Teleostei</taxon>
        <taxon>Ostariophysi</taxon>
        <taxon>Cypriniformes</taxon>
        <taxon>Xenocyprididae</taxon>
        <taxon>Xenocypridinae</taxon>
        <taxon>Xenocypridinae incertae sedis</taxon>
        <taxon>Anabarilius</taxon>
    </lineage>
</organism>
<dbReference type="Gene3D" id="3.90.1750.10">
    <property type="entry name" value="Hect, E3 ligase catalytic domains"/>
    <property type="match status" value="1"/>
</dbReference>
<proteinExistence type="predicted"/>
<dbReference type="InterPro" id="IPR000569">
    <property type="entry name" value="HECT_dom"/>
</dbReference>
<gene>
    <name evidence="6" type="ORF">DPX16_21367</name>
</gene>
<dbReference type="GO" id="GO:0004842">
    <property type="term" value="F:ubiquitin-protein transferase activity"/>
    <property type="evidence" value="ECO:0007669"/>
    <property type="project" value="InterPro"/>
</dbReference>
<evidence type="ECO:0000256" key="4">
    <source>
        <dbReference type="SAM" id="MobiDB-lite"/>
    </source>
</evidence>
<protein>
    <recommendedName>
        <fullName evidence="5">HECT domain-containing protein</fullName>
    </recommendedName>
</protein>
<accession>A0A3N0XEW1</accession>
<evidence type="ECO:0000313" key="7">
    <source>
        <dbReference type="Proteomes" id="UP000281406"/>
    </source>
</evidence>
<evidence type="ECO:0000313" key="6">
    <source>
        <dbReference type="EMBL" id="ROI15860.1"/>
    </source>
</evidence>
<comment type="caution">
    <text evidence="6">The sequence shown here is derived from an EMBL/GenBank/DDBJ whole genome shotgun (WGS) entry which is preliminary data.</text>
</comment>